<keyword evidence="1" id="KW-1133">Transmembrane helix</keyword>
<comment type="caution">
    <text evidence="2">The sequence shown here is derived from an EMBL/GenBank/DDBJ whole genome shotgun (WGS) entry which is preliminary data.</text>
</comment>
<dbReference type="OrthoDB" id="2615411at2"/>
<evidence type="ECO:0000313" key="2">
    <source>
        <dbReference type="EMBL" id="TFE91312.1"/>
    </source>
</evidence>
<reference evidence="2 3" key="1">
    <citation type="submission" date="2017-03" db="EMBL/GenBank/DDBJ databases">
        <title>Isolation of Levoglucosan Utilizing Bacteria.</title>
        <authorList>
            <person name="Arya A.S."/>
        </authorList>
    </citation>
    <scope>NUCLEOTIDE SEQUENCE [LARGE SCALE GENOMIC DNA]</scope>
    <source>
        <strain evidence="2 3">MEC069</strain>
    </source>
</reference>
<feature type="transmembrane region" description="Helical" evidence="1">
    <location>
        <begin position="6"/>
        <end position="25"/>
    </location>
</feature>
<feature type="transmembrane region" description="Helical" evidence="1">
    <location>
        <begin position="34"/>
        <end position="54"/>
    </location>
</feature>
<gene>
    <name evidence="2" type="ORF">B5M42_02385</name>
</gene>
<accession>A0A4Y8QA18</accession>
<dbReference type="Proteomes" id="UP000298246">
    <property type="component" value="Unassembled WGS sequence"/>
</dbReference>
<dbReference type="EMBL" id="MYFO01000002">
    <property type="protein sequence ID" value="TFE91312.1"/>
    <property type="molecule type" value="Genomic_DNA"/>
</dbReference>
<proteinExistence type="predicted"/>
<organism evidence="2 3">
    <name type="scientific">Paenibacillus athensensis</name>
    <dbReference type="NCBI Taxonomy" id="1967502"/>
    <lineage>
        <taxon>Bacteria</taxon>
        <taxon>Bacillati</taxon>
        <taxon>Bacillota</taxon>
        <taxon>Bacilli</taxon>
        <taxon>Bacillales</taxon>
        <taxon>Paenibacillaceae</taxon>
        <taxon>Paenibacillus</taxon>
    </lineage>
</organism>
<keyword evidence="3" id="KW-1185">Reference proteome</keyword>
<protein>
    <submittedName>
        <fullName evidence="2">Uncharacterized protein</fullName>
    </submittedName>
</protein>
<feature type="transmembrane region" description="Helical" evidence="1">
    <location>
        <begin position="66"/>
        <end position="89"/>
    </location>
</feature>
<dbReference type="RefSeq" id="WP_134749308.1">
    <property type="nucleotide sequence ID" value="NZ_MYFO02000004.1"/>
</dbReference>
<sequence length="95" mass="10889">MSDNLLYWIFLGLSFALPFALGIWLMRATKRMQLAFWLSTALNVVLTVAVALWWDAVNTDSFRTMFGIFFLVISAVNLVVLEFFALFSIRNKSDT</sequence>
<evidence type="ECO:0000256" key="1">
    <source>
        <dbReference type="SAM" id="Phobius"/>
    </source>
</evidence>
<keyword evidence="1" id="KW-0812">Transmembrane</keyword>
<dbReference type="AlphaFoldDB" id="A0A4Y8QA18"/>
<name>A0A4Y8QA18_9BACL</name>
<keyword evidence="1" id="KW-0472">Membrane</keyword>
<evidence type="ECO:0000313" key="3">
    <source>
        <dbReference type="Proteomes" id="UP000298246"/>
    </source>
</evidence>